<protein>
    <submittedName>
        <fullName evidence="1">Uncharacterized protein</fullName>
    </submittedName>
</protein>
<organism evidence="1 2">
    <name type="scientific">Clostridium senegalense</name>
    <dbReference type="NCBI Taxonomy" id="1465809"/>
    <lineage>
        <taxon>Bacteria</taxon>
        <taxon>Bacillati</taxon>
        <taxon>Bacillota</taxon>
        <taxon>Clostridia</taxon>
        <taxon>Eubacteriales</taxon>
        <taxon>Clostridiaceae</taxon>
        <taxon>Clostridium</taxon>
    </lineage>
</organism>
<dbReference type="AlphaFoldDB" id="A0A6M0H472"/>
<dbReference type="RefSeq" id="WP_199869948.1">
    <property type="nucleotide sequence ID" value="NZ_JAAGPU010000015.1"/>
</dbReference>
<name>A0A6M0H472_9CLOT</name>
<dbReference type="EMBL" id="JAAGPU010000015">
    <property type="protein sequence ID" value="NEU05024.1"/>
    <property type="molecule type" value="Genomic_DNA"/>
</dbReference>
<proteinExistence type="predicted"/>
<dbReference type="Proteomes" id="UP000481872">
    <property type="component" value="Unassembled WGS sequence"/>
</dbReference>
<sequence length="70" mass="8273">MSSGLKNESGYTENEFNVLIEEDSNEECKYRATVSGYNDEDEKFSEQRDVSNVLDNLLWKNWYILNKEKL</sequence>
<evidence type="ECO:0000313" key="2">
    <source>
        <dbReference type="Proteomes" id="UP000481872"/>
    </source>
</evidence>
<reference evidence="1 2" key="1">
    <citation type="submission" date="2020-02" db="EMBL/GenBank/DDBJ databases">
        <title>Genome assembly of a novel Clostridium senegalense strain.</title>
        <authorList>
            <person name="Gupta T.B."/>
            <person name="Jauregui R."/>
            <person name="Maclean P."/>
            <person name="Nawarathana A."/>
            <person name="Brightwell G."/>
        </authorList>
    </citation>
    <scope>NUCLEOTIDE SEQUENCE [LARGE SCALE GENOMIC DNA]</scope>
    <source>
        <strain evidence="1 2">AGRFS4</strain>
    </source>
</reference>
<accession>A0A6M0H472</accession>
<keyword evidence="2" id="KW-1185">Reference proteome</keyword>
<evidence type="ECO:0000313" key="1">
    <source>
        <dbReference type="EMBL" id="NEU05024.1"/>
    </source>
</evidence>
<comment type="caution">
    <text evidence="1">The sequence shown here is derived from an EMBL/GenBank/DDBJ whole genome shotgun (WGS) entry which is preliminary data.</text>
</comment>
<gene>
    <name evidence="1" type="ORF">G3M99_09190</name>
</gene>